<proteinExistence type="predicted"/>
<feature type="compositionally biased region" description="Basic and acidic residues" evidence="1">
    <location>
        <begin position="1"/>
        <end position="21"/>
    </location>
</feature>
<feature type="transmembrane region" description="Helical" evidence="2">
    <location>
        <begin position="72"/>
        <end position="93"/>
    </location>
</feature>
<keyword evidence="2" id="KW-1133">Transmembrane helix</keyword>
<feature type="region of interest" description="Disordered" evidence="1">
    <location>
        <begin position="1"/>
        <end position="66"/>
    </location>
</feature>
<comment type="caution">
    <text evidence="3">The sequence shown here is derived from an EMBL/GenBank/DDBJ whole genome shotgun (WGS) entry which is preliminary data.</text>
</comment>
<evidence type="ECO:0000256" key="2">
    <source>
        <dbReference type="SAM" id="Phobius"/>
    </source>
</evidence>
<feature type="region of interest" description="Disordered" evidence="1">
    <location>
        <begin position="301"/>
        <end position="367"/>
    </location>
</feature>
<evidence type="ECO:0008006" key="5">
    <source>
        <dbReference type="Google" id="ProtNLM"/>
    </source>
</evidence>
<feature type="compositionally biased region" description="Gly residues" evidence="1">
    <location>
        <begin position="302"/>
        <end position="313"/>
    </location>
</feature>
<protein>
    <recommendedName>
        <fullName evidence="5">DUF2637 domain-containing protein</fullName>
    </recommendedName>
</protein>
<name>A0ABU7NKY6_9ACTN</name>
<reference evidence="3 4" key="1">
    <citation type="submission" date="2023-12" db="EMBL/GenBank/DDBJ databases">
        <title>30 novel species of actinomycetes from the DSMZ collection.</title>
        <authorList>
            <person name="Nouioui I."/>
        </authorList>
    </citation>
    <scope>NUCLEOTIDE SEQUENCE [LARGE SCALE GENOMIC DNA]</scope>
    <source>
        <strain evidence="3 4">DSM 41528</strain>
    </source>
</reference>
<organism evidence="3 4">
    <name type="scientific">Streptomyces bugieae</name>
    <dbReference type="NCBI Taxonomy" id="3098223"/>
    <lineage>
        <taxon>Bacteria</taxon>
        <taxon>Bacillati</taxon>
        <taxon>Actinomycetota</taxon>
        <taxon>Actinomycetes</taxon>
        <taxon>Kitasatosporales</taxon>
        <taxon>Streptomycetaceae</taxon>
        <taxon>Streptomyces</taxon>
    </lineage>
</organism>
<keyword evidence="2" id="KW-0812">Transmembrane</keyword>
<evidence type="ECO:0000313" key="3">
    <source>
        <dbReference type="EMBL" id="MEE4419540.1"/>
    </source>
</evidence>
<keyword evidence="4" id="KW-1185">Reference proteome</keyword>
<evidence type="ECO:0000313" key="4">
    <source>
        <dbReference type="Proteomes" id="UP001307760"/>
    </source>
</evidence>
<dbReference type="Proteomes" id="UP001307760">
    <property type="component" value="Unassembled WGS sequence"/>
</dbReference>
<evidence type="ECO:0000256" key="1">
    <source>
        <dbReference type="SAM" id="MobiDB-lite"/>
    </source>
</evidence>
<dbReference type="EMBL" id="JAZBJP010000002">
    <property type="protein sequence ID" value="MEE4419540.1"/>
    <property type="molecule type" value="Genomic_DNA"/>
</dbReference>
<keyword evidence="2" id="KW-0472">Membrane</keyword>
<accession>A0ABU7NKY6</accession>
<feature type="transmembrane region" description="Helical" evidence="2">
    <location>
        <begin position="135"/>
        <end position="155"/>
    </location>
</feature>
<dbReference type="RefSeq" id="WP_330821208.1">
    <property type="nucleotide sequence ID" value="NZ_JAZBJP010000002.1"/>
</dbReference>
<feature type="compositionally biased region" description="Basic and acidic residues" evidence="1">
    <location>
        <begin position="29"/>
        <end position="48"/>
    </location>
</feature>
<gene>
    <name evidence="3" type="ORF">V2J85_09265</name>
</gene>
<feature type="compositionally biased region" description="Basic residues" evidence="1">
    <location>
        <begin position="49"/>
        <end position="60"/>
    </location>
</feature>
<feature type="transmembrane region" description="Helical" evidence="2">
    <location>
        <begin position="167"/>
        <end position="185"/>
    </location>
</feature>
<feature type="transmembrane region" description="Helical" evidence="2">
    <location>
        <begin position="99"/>
        <end position="123"/>
    </location>
</feature>
<sequence>MSTWREERRADKAAEAEEARKNAAFNAKLAREERKAERDEKRTDQIQRRRDRAQRRQARAAKREKTLTPGNVYRRGTLILVGLSALASLPAQILHFAAISWMLAPIGPAVEGGAWVMNAGVAYADERKLPMWVRWLLRGLSLGAAGFAASVNYNYGTNLPGLTAAQGSVAGIGLAAVTLGGPLFFEVRQWVITLSEKGDPKKRAEEKAKAKHERQRRREFRKVAKRAKQIMLAAPYGTLTKQQAFDLAWPDIEGAPVSVTDSVISTRIAAEKRVADALATAERTPEQVAVELLLADIFGTPKGDGGPAGGARGKGPQSGPRGGGGGSTLTFPGRPAEGEIPLGGKGESRFRRGSGKVAPKPLSEEHLDTVRRLAKELGDPSKLSHSMVKAAVGGGRDEYLVRLRKAVQNESR</sequence>